<feature type="region of interest" description="Disordered" evidence="1">
    <location>
        <begin position="187"/>
        <end position="226"/>
    </location>
</feature>
<dbReference type="EMBL" id="BDRX01000062">
    <property type="protein sequence ID" value="GBF95289.1"/>
    <property type="molecule type" value="Genomic_DNA"/>
</dbReference>
<dbReference type="AlphaFoldDB" id="A0A2V0P6U6"/>
<feature type="transmembrane region" description="Helical" evidence="2">
    <location>
        <begin position="28"/>
        <end position="53"/>
    </location>
</feature>
<evidence type="ECO:0000256" key="2">
    <source>
        <dbReference type="SAM" id="Phobius"/>
    </source>
</evidence>
<evidence type="ECO:0000256" key="1">
    <source>
        <dbReference type="SAM" id="MobiDB-lite"/>
    </source>
</evidence>
<keyword evidence="2" id="KW-0812">Transmembrane</keyword>
<feature type="transmembrane region" description="Helical" evidence="2">
    <location>
        <begin position="99"/>
        <end position="121"/>
    </location>
</feature>
<comment type="caution">
    <text evidence="3">The sequence shown here is derived from an EMBL/GenBank/DDBJ whole genome shotgun (WGS) entry which is preliminary data.</text>
</comment>
<name>A0A2V0P6U6_9CHLO</name>
<sequence length="226" mass="21838">MSKASSPAGAPPAAAAPAARGRLQAAAFWLRVGEAALCLLLLSTCAALAARFWGGWGPVGLGIFVGIVGGGVVGLYLLGPRYGPDRLASALPGLLDLALSSLFSILCLAVGGGLASVPICGGGRYDWYGWGYLTGGSGTCAAWGLAVAAGFLGFAAFAASAALAALDLRAGLGLWAPAAWRTAGSAGAGPGGGAAPADAGKAPPEGGPAHRRADTGDAWSPGPAAV</sequence>
<feature type="transmembrane region" description="Helical" evidence="2">
    <location>
        <begin position="141"/>
        <end position="166"/>
    </location>
</feature>
<proteinExistence type="predicted"/>
<protein>
    <recommendedName>
        <fullName evidence="5">MARVEL domain-containing protein</fullName>
    </recommendedName>
</protein>
<dbReference type="InParanoid" id="A0A2V0P6U6"/>
<organism evidence="3 4">
    <name type="scientific">Raphidocelis subcapitata</name>
    <dbReference type="NCBI Taxonomy" id="307507"/>
    <lineage>
        <taxon>Eukaryota</taxon>
        <taxon>Viridiplantae</taxon>
        <taxon>Chlorophyta</taxon>
        <taxon>core chlorophytes</taxon>
        <taxon>Chlorophyceae</taxon>
        <taxon>CS clade</taxon>
        <taxon>Sphaeropleales</taxon>
        <taxon>Selenastraceae</taxon>
        <taxon>Raphidocelis</taxon>
    </lineage>
</organism>
<feature type="compositionally biased region" description="Low complexity" evidence="1">
    <location>
        <begin position="195"/>
        <end position="204"/>
    </location>
</feature>
<keyword evidence="2" id="KW-1133">Transmembrane helix</keyword>
<accession>A0A2V0P6U6</accession>
<keyword evidence="4" id="KW-1185">Reference proteome</keyword>
<feature type="transmembrane region" description="Helical" evidence="2">
    <location>
        <begin position="59"/>
        <end position="78"/>
    </location>
</feature>
<evidence type="ECO:0000313" key="4">
    <source>
        <dbReference type="Proteomes" id="UP000247498"/>
    </source>
</evidence>
<evidence type="ECO:0008006" key="5">
    <source>
        <dbReference type="Google" id="ProtNLM"/>
    </source>
</evidence>
<gene>
    <name evidence="3" type="ORF">Rsub_08320</name>
</gene>
<dbReference type="Proteomes" id="UP000247498">
    <property type="component" value="Unassembled WGS sequence"/>
</dbReference>
<evidence type="ECO:0000313" key="3">
    <source>
        <dbReference type="EMBL" id="GBF95289.1"/>
    </source>
</evidence>
<keyword evidence="2" id="KW-0472">Membrane</keyword>
<reference evidence="3 4" key="1">
    <citation type="journal article" date="2018" name="Sci. Rep.">
        <title>Raphidocelis subcapitata (=Pseudokirchneriella subcapitata) provides an insight into genome evolution and environmental adaptations in the Sphaeropleales.</title>
        <authorList>
            <person name="Suzuki S."/>
            <person name="Yamaguchi H."/>
            <person name="Nakajima N."/>
            <person name="Kawachi M."/>
        </authorList>
    </citation>
    <scope>NUCLEOTIDE SEQUENCE [LARGE SCALE GENOMIC DNA]</scope>
    <source>
        <strain evidence="3 4">NIES-35</strain>
    </source>
</reference>